<dbReference type="STRING" id="119641.SAMN05421842_106136"/>
<evidence type="ECO:0000313" key="1">
    <source>
        <dbReference type="EMBL" id="SFC63714.1"/>
    </source>
</evidence>
<gene>
    <name evidence="1" type="ORF">SAMN05421842_106136</name>
</gene>
<dbReference type="AlphaFoldDB" id="A0A1I1KS98"/>
<keyword evidence="2" id="KW-1185">Reference proteome</keyword>
<dbReference type="Pfam" id="PF10076">
    <property type="entry name" value="Phage_Mu_Gp48"/>
    <property type="match status" value="1"/>
</dbReference>
<accession>A0A1I1KS98</accession>
<dbReference type="EMBL" id="FOMG01000006">
    <property type="protein sequence ID" value="SFC63714.1"/>
    <property type="molecule type" value="Genomic_DNA"/>
</dbReference>
<organism evidence="1 2">
    <name type="scientific">Clostridium uliginosum</name>
    <dbReference type="NCBI Taxonomy" id="119641"/>
    <lineage>
        <taxon>Bacteria</taxon>
        <taxon>Bacillati</taxon>
        <taxon>Bacillota</taxon>
        <taxon>Clostridia</taxon>
        <taxon>Eubacteriales</taxon>
        <taxon>Clostridiaceae</taxon>
        <taxon>Clostridium</taxon>
    </lineage>
</organism>
<sequence length="204" mass="23575">MLLKDYVPFFISQVKEISNIYNVQQIEIDKLNLDVKDLLNQCFVESTTWGIKYWEEFVGIIPDSSKKIENRRSRVLARLRGEGTTTIEVIKQIAKSFINDIEVIENNKNYSFEVDLKTYNAFPNILDPLYTAIEEVKPAHLGVDYKLISIVENELYFGGTRVTGEIITVYPWTPNNIQSNLKVNTQIIHNIGLENLTIYPKEVK</sequence>
<dbReference type="RefSeq" id="WP_175559948.1">
    <property type="nucleotide sequence ID" value="NZ_FOMG01000006.1"/>
</dbReference>
<reference evidence="1 2" key="1">
    <citation type="submission" date="2016-10" db="EMBL/GenBank/DDBJ databases">
        <authorList>
            <person name="de Groot N.N."/>
        </authorList>
    </citation>
    <scope>NUCLEOTIDE SEQUENCE [LARGE SCALE GENOMIC DNA]</scope>
    <source>
        <strain evidence="1 2">DSM 12992</strain>
    </source>
</reference>
<name>A0A1I1KS98_9CLOT</name>
<proteinExistence type="predicted"/>
<evidence type="ECO:0000313" key="2">
    <source>
        <dbReference type="Proteomes" id="UP000199263"/>
    </source>
</evidence>
<protein>
    <submittedName>
        <fullName evidence="1">Uncharacterized protein</fullName>
    </submittedName>
</protein>
<dbReference type="Proteomes" id="UP000199263">
    <property type="component" value="Unassembled WGS sequence"/>
</dbReference>
<dbReference type="InterPro" id="IPR018755">
    <property type="entry name" value="Phage_Mu_Gp48"/>
</dbReference>